<proteinExistence type="predicted"/>
<reference evidence="1" key="1">
    <citation type="submission" date="2019-08" db="EMBL/GenBank/DDBJ databases">
        <authorList>
            <person name="Kucharzyk K."/>
            <person name="Murdoch R.W."/>
            <person name="Higgins S."/>
            <person name="Loffler F."/>
        </authorList>
    </citation>
    <scope>NUCLEOTIDE SEQUENCE</scope>
</reference>
<comment type="caution">
    <text evidence="1">The sequence shown here is derived from an EMBL/GenBank/DDBJ whole genome shotgun (WGS) entry which is preliminary data.</text>
</comment>
<gene>
    <name evidence="1" type="ORF">SDC9_10691</name>
</gene>
<dbReference type="EMBL" id="VSSQ01000027">
    <property type="protein sequence ID" value="MPL65028.1"/>
    <property type="molecule type" value="Genomic_DNA"/>
</dbReference>
<organism evidence="1">
    <name type="scientific">bioreactor metagenome</name>
    <dbReference type="NCBI Taxonomy" id="1076179"/>
    <lineage>
        <taxon>unclassified sequences</taxon>
        <taxon>metagenomes</taxon>
        <taxon>ecological metagenomes</taxon>
    </lineage>
</organism>
<sequence length="60" mass="6832">MQQRLLARLLEEKEMKQQMLTILLKQSITLSALNICIANAGEELSKGMIKELRKTGIMVM</sequence>
<name>A0A644TDL4_9ZZZZ</name>
<evidence type="ECO:0000313" key="1">
    <source>
        <dbReference type="EMBL" id="MPL65028.1"/>
    </source>
</evidence>
<protein>
    <submittedName>
        <fullName evidence="1">Uncharacterized protein</fullName>
    </submittedName>
</protein>
<dbReference type="AlphaFoldDB" id="A0A644TDL4"/>
<accession>A0A644TDL4</accession>